<evidence type="ECO:0000313" key="6">
    <source>
        <dbReference type="Proteomes" id="UP001469365"/>
    </source>
</evidence>
<reference evidence="5 6" key="1">
    <citation type="submission" date="2024-04" db="EMBL/GenBank/DDBJ databases">
        <title>draft genome sequnece of Paenibacillus filicis.</title>
        <authorList>
            <person name="Kim D.-U."/>
        </authorList>
    </citation>
    <scope>NUCLEOTIDE SEQUENCE [LARGE SCALE GENOMIC DNA]</scope>
    <source>
        <strain evidence="5 6">KACC14197</strain>
    </source>
</reference>
<dbReference type="SUPFAM" id="SSF56281">
    <property type="entry name" value="Metallo-hydrolase/oxidoreductase"/>
    <property type="match status" value="1"/>
</dbReference>
<keyword evidence="6" id="KW-1185">Reference proteome</keyword>
<dbReference type="Proteomes" id="UP001469365">
    <property type="component" value="Unassembled WGS sequence"/>
</dbReference>
<comment type="catalytic activity">
    <reaction evidence="1">
        <text>3',5'-cyclic CMP + H2O = CMP + H(+)</text>
        <dbReference type="Rhea" id="RHEA:72675"/>
        <dbReference type="ChEBI" id="CHEBI:15377"/>
        <dbReference type="ChEBI" id="CHEBI:15378"/>
        <dbReference type="ChEBI" id="CHEBI:58003"/>
        <dbReference type="ChEBI" id="CHEBI:60377"/>
    </reaction>
    <physiologicalReaction direction="left-to-right" evidence="1">
        <dbReference type="Rhea" id="RHEA:72676"/>
    </physiologicalReaction>
</comment>
<feature type="domain" description="Metallo-beta-lactamase" evidence="4">
    <location>
        <begin position="13"/>
        <end position="218"/>
    </location>
</feature>
<dbReference type="InterPro" id="IPR036866">
    <property type="entry name" value="RibonucZ/Hydroxyglut_hydro"/>
</dbReference>
<dbReference type="PANTHER" id="PTHR47619:SF1">
    <property type="entry name" value="EXODEOXYRIBONUCLEASE WALJ"/>
    <property type="match status" value="1"/>
</dbReference>
<dbReference type="InterPro" id="IPR052533">
    <property type="entry name" value="WalJ/YycJ-like"/>
</dbReference>
<dbReference type="Gene3D" id="3.60.15.10">
    <property type="entry name" value="Ribonuclease Z/Hydroxyacylglutathione hydrolase-like"/>
    <property type="match status" value="1"/>
</dbReference>
<organism evidence="5 6">
    <name type="scientific">Paenibacillus filicis</name>
    <dbReference type="NCBI Taxonomy" id="669464"/>
    <lineage>
        <taxon>Bacteria</taxon>
        <taxon>Bacillati</taxon>
        <taxon>Bacillota</taxon>
        <taxon>Bacilli</taxon>
        <taxon>Bacillales</taxon>
        <taxon>Paenibacillaceae</taxon>
        <taxon>Paenibacillus</taxon>
    </lineage>
</organism>
<gene>
    <name evidence="5" type="ORF">WMW72_13810</name>
</gene>
<evidence type="ECO:0000313" key="5">
    <source>
        <dbReference type="EMBL" id="MEK8128975.1"/>
    </source>
</evidence>
<comment type="catalytic activity">
    <reaction evidence="3">
        <text>3',5'-cyclic UMP + H2O = UMP + H(+)</text>
        <dbReference type="Rhea" id="RHEA:70575"/>
        <dbReference type="ChEBI" id="CHEBI:15377"/>
        <dbReference type="ChEBI" id="CHEBI:15378"/>
        <dbReference type="ChEBI" id="CHEBI:57865"/>
        <dbReference type="ChEBI" id="CHEBI:184387"/>
    </reaction>
    <physiologicalReaction direction="left-to-right" evidence="3">
        <dbReference type="Rhea" id="RHEA:70576"/>
    </physiologicalReaction>
</comment>
<comment type="caution">
    <text evidence="5">The sequence shown here is derived from an EMBL/GenBank/DDBJ whole genome shotgun (WGS) entry which is preliminary data.</text>
</comment>
<dbReference type="RefSeq" id="WP_341416073.1">
    <property type="nucleotide sequence ID" value="NZ_JBBPCC010000008.1"/>
</dbReference>
<dbReference type="PANTHER" id="PTHR47619">
    <property type="entry name" value="METALLO-HYDROLASE YYCJ-RELATED"/>
    <property type="match status" value="1"/>
</dbReference>
<sequence>MGIKFTVLGSGSTGNATVVATDDGKVLIDAGLSAKKVEQLLGERDMSLKEIDAIVITHEHADHIKGLGAIARKYDLPIYANEKTWEALEKHVGEIADANRCVMQTGEVREFGSLQVESYGISHDAAEPVGYCFYHEDQKLSVATDLGYMSSKVKEKVRDSDVLVLESNHDIDMLRVGRYPWNIKRRILSDVGHLSNEAAGEAMLDVVTERTKRVYLAHLSRDHNLMDLARLTVNNVVEDRLAADDHRAKLMDTYHDRSTAWDRLGEE</sequence>
<proteinExistence type="predicted"/>
<dbReference type="SMART" id="SM00849">
    <property type="entry name" value="Lactamase_B"/>
    <property type="match status" value="1"/>
</dbReference>
<evidence type="ECO:0000256" key="1">
    <source>
        <dbReference type="ARBA" id="ARBA00034221"/>
    </source>
</evidence>
<name>A0ABU9DJD5_9BACL</name>
<evidence type="ECO:0000256" key="3">
    <source>
        <dbReference type="ARBA" id="ARBA00048505"/>
    </source>
</evidence>
<dbReference type="InterPro" id="IPR001279">
    <property type="entry name" value="Metallo-B-lactamas"/>
</dbReference>
<protein>
    <submittedName>
        <fullName evidence="5">MBL fold metallo-hydrolase</fullName>
    </submittedName>
</protein>
<accession>A0ABU9DJD5</accession>
<evidence type="ECO:0000259" key="4">
    <source>
        <dbReference type="SMART" id="SM00849"/>
    </source>
</evidence>
<dbReference type="Pfam" id="PF12706">
    <property type="entry name" value="Lactamase_B_2"/>
    <property type="match status" value="1"/>
</dbReference>
<comment type="function">
    <text evidence="2">Counteracts the endogenous Pycsar antiviral defense system. Phosphodiesterase that enables metal-dependent hydrolysis of host cyclic nucleotide Pycsar defense signals such as cCMP and cUMP.</text>
</comment>
<evidence type="ECO:0000256" key="2">
    <source>
        <dbReference type="ARBA" id="ARBA00034301"/>
    </source>
</evidence>
<dbReference type="EMBL" id="JBBPCC010000008">
    <property type="protein sequence ID" value="MEK8128975.1"/>
    <property type="molecule type" value="Genomic_DNA"/>
</dbReference>